<dbReference type="EMBL" id="JAMQAW010000105">
    <property type="protein sequence ID" value="MCM2394318.1"/>
    <property type="molecule type" value="Genomic_DNA"/>
</dbReference>
<feature type="signal peptide" evidence="2">
    <location>
        <begin position="1"/>
        <end position="23"/>
    </location>
</feature>
<protein>
    <recommendedName>
        <fullName evidence="5">PASTA domain-containing protein</fullName>
    </recommendedName>
</protein>
<evidence type="ECO:0000313" key="3">
    <source>
        <dbReference type="EMBL" id="MCM2394318.1"/>
    </source>
</evidence>
<keyword evidence="2" id="KW-0732">Signal</keyword>
<name>A0ABT0V0E3_9ACTN</name>
<feature type="chain" id="PRO_5046349178" description="PASTA domain-containing protein" evidence="2">
    <location>
        <begin position="24"/>
        <end position="107"/>
    </location>
</feature>
<evidence type="ECO:0000256" key="1">
    <source>
        <dbReference type="SAM" id="MobiDB-lite"/>
    </source>
</evidence>
<reference evidence="3" key="1">
    <citation type="submission" date="2022-06" db="EMBL/GenBank/DDBJ databases">
        <title>Genome public.</title>
        <authorList>
            <person name="Sun Q."/>
        </authorList>
    </citation>
    <scope>NUCLEOTIDE SEQUENCE</scope>
    <source>
        <strain evidence="3">CWNU-1</strain>
    </source>
</reference>
<evidence type="ECO:0008006" key="5">
    <source>
        <dbReference type="Google" id="ProtNLM"/>
    </source>
</evidence>
<feature type="region of interest" description="Disordered" evidence="1">
    <location>
        <begin position="70"/>
        <end position="107"/>
    </location>
</feature>
<dbReference type="Proteomes" id="UP001431429">
    <property type="component" value="Unassembled WGS sequence"/>
</dbReference>
<keyword evidence="4" id="KW-1185">Reference proteome</keyword>
<evidence type="ECO:0000256" key="2">
    <source>
        <dbReference type="SAM" id="SignalP"/>
    </source>
</evidence>
<comment type="caution">
    <text evidence="3">The sequence shown here is derived from an EMBL/GenBank/DDBJ whole genome shotgun (WGS) entry which is preliminary data.</text>
</comment>
<dbReference type="RefSeq" id="WP_250924597.1">
    <property type="nucleotide sequence ID" value="NZ_JAMQAW010000105.1"/>
</dbReference>
<evidence type="ECO:0000313" key="4">
    <source>
        <dbReference type="Proteomes" id="UP001431429"/>
    </source>
</evidence>
<accession>A0ABT0V0E3</accession>
<proteinExistence type="predicted"/>
<organism evidence="3 4">
    <name type="scientific">Streptomyces albipurpureus</name>
    <dbReference type="NCBI Taxonomy" id="2897419"/>
    <lineage>
        <taxon>Bacteria</taxon>
        <taxon>Bacillati</taxon>
        <taxon>Actinomycetota</taxon>
        <taxon>Actinomycetes</taxon>
        <taxon>Kitasatosporales</taxon>
        <taxon>Streptomycetaceae</taxon>
        <taxon>Streptomyces</taxon>
    </lineage>
</organism>
<gene>
    <name evidence="3" type="ORF">NBG84_39655</name>
</gene>
<sequence>MTITGLIAAALAAALVTGCQSDAGGTGDGATPLSLIGLTKTADGMSDDGATPCPLPYDVAEAAKTAGLNEAAGAGPAQDDGDPVATAEGGKRVKPGESLAARTRVSW</sequence>